<accession>A0A090ALS1</accession>
<evidence type="ECO:0000256" key="7">
    <source>
        <dbReference type="PIRSR" id="PIRSR000450-1"/>
    </source>
</evidence>
<dbReference type="EC" id="2.3.1.46" evidence="6"/>
<gene>
    <name evidence="8" type="primary">metA</name>
    <name evidence="6" type="synonym">metAS</name>
    <name evidence="8" type="ORF">TGUWTKB_3600</name>
</gene>
<evidence type="ECO:0000256" key="6">
    <source>
        <dbReference type="HAMAP-Rule" id="MF_00295"/>
    </source>
</evidence>
<organism evidence="8 9">
    <name type="scientific">Candidatus Tachikawaea gelatinosa</name>
    <dbReference type="NCBI Taxonomy" id="1410383"/>
    <lineage>
        <taxon>Bacteria</taxon>
        <taxon>Pseudomonadati</taxon>
        <taxon>Pseudomonadota</taxon>
        <taxon>Gammaproteobacteria</taxon>
        <taxon>Enterobacterales</taxon>
        <taxon>Enterobacteriaceae</taxon>
        <taxon>Candidatus Tachikawaea</taxon>
    </lineage>
</organism>
<feature type="binding site" evidence="6">
    <location>
        <position position="192"/>
    </location>
    <ligand>
        <name>substrate</name>
    </ligand>
</feature>
<dbReference type="InterPro" id="IPR033752">
    <property type="entry name" value="MetA_family"/>
</dbReference>
<evidence type="ECO:0000313" key="8">
    <source>
        <dbReference type="EMBL" id="BAP58599.1"/>
    </source>
</evidence>
<dbReference type="HOGENOM" id="CLU_057851_0_1_6"/>
<keyword evidence="3 6" id="KW-0808">Transferase</keyword>
<keyword evidence="4 6" id="KW-0486">Methionine biosynthesis</keyword>
<keyword evidence="9" id="KW-1185">Reference proteome</keyword>
<feature type="active site" description="Acyl-thioester intermediate" evidence="6 7">
    <location>
        <position position="142"/>
    </location>
</feature>
<evidence type="ECO:0000256" key="5">
    <source>
        <dbReference type="ARBA" id="ARBA00023315"/>
    </source>
</evidence>
<dbReference type="GO" id="GO:0008899">
    <property type="term" value="F:homoserine O-succinyltransferase activity"/>
    <property type="evidence" value="ECO:0007669"/>
    <property type="project" value="UniProtKB-EC"/>
</dbReference>
<dbReference type="Proteomes" id="UP000031627">
    <property type="component" value="Chromosome"/>
</dbReference>
<dbReference type="EMBL" id="AP014521">
    <property type="protein sequence ID" value="BAP58599.1"/>
    <property type="molecule type" value="Genomic_DNA"/>
</dbReference>
<keyword evidence="1 6" id="KW-0963">Cytoplasm</keyword>
<dbReference type="KEGG" id="sbw:TGUWTKB_3600"/>
<comment type="pathway">
    <text evidence="6">Amino-acid biosynthesis; L-methionine biosynthesis via de novo pathway; O-succinyl-L-homoserine from L-homoserine: step 1/1.</text>
</comment>
<evidence type="ECO:0000313" key="9">
    <source>
        <dbReference type="Proteomes" id="UP000031627"/>
    </source>
</evidence>
<evidence type="ECO:0000256" key="2">
    <source>
        <dbReference type="ARBA" id="ARBA00022605"/>
    </source>
</evidence>
<dbReference type="SUPFAM" id="SSF52317">
    <property type="entry name" value="Class I glutamine amidotransferase-like"/>
    <property type="match status" value="1"/>
</dbReference>
<keyword evidence="5 6" id="KW-0012">Acyltransferase</keyword>
<dbReference type="STRING" id="1410383.TGUWTKB_3600"/>
<feature type="binding site" evidence="6">
    <location>
        <position position="249"/>
    </location>
    <ligand>
        <name>substrate</name>
    </ligand>
</feature>
<dbReference type="PANTHER" id="PTHR20919">
    <property type="entry name" value="HOMOSERINE O-SUCCINYLTRANSFERASE"/>
    <property type="match status" value="1"/>
</dbReference>
<dbReference type="GO" id="GO:0019281">
    <property type="term" value="P:L-methionine biosynthetic process from homoserine via O-succinyl-L-homoserine and cystathionine"/>
    <property type="evidence" value="ECO:0007669"/>
    <property type="project" value="InterPro"/>
</dbReference>
<comment type="catalytic activity">
    <reaction evidence="6">
        <text>L-homoserine + succinyl-CoA = O-succinyl-L-homoserine + CoA</text>
        <dbReference type="Rhea" id="RHEA:22008"/>
        <dbReference type="ChEBI" id="CHEBI:57287"/>
        <dbReference type="ChEBI" id="CHEBI:57292"/>
        <dbReference type="ChEBI" id="CHEBI:57476"/>
        <dbReference type="ChEBI" id="CHEBI:57661"/>
        <dbReference type="EC" id="2.3.1.46"/>
    </reaction>
</comment>
<comment type="subcellular location">
    <subcellularLocation>
        <location evidence="6">Cytoplasm</location>
    </subcellularLocation>
</comment>
<feature type="binding site" evidence="6">
    <location>
        <position position="163"/>
    </location>
    <ligand>
        <name>substrate</name>
    </ligand>
</feature>
<dbReference type="Pfam" id="PF04204">
    <property type="entry name" value="HTS"/>
    <property type="match status" value="1"/>
</dbReference>
<dbReference type="PIRSF" id="PIRSF000450">
    <property type="entry name" value="H_ser_succinyltr"/>
    <property type="match status" value="1"/>
</dbReference>
<dbReference type="HAMAP" id="MF_00295">
    <property type="entry name" value="MetA_acyltransf"/>
    <property type="match status" value="1"/>
</dbReference>
<dbReference type="CDD" id="cd03131">
    <property type="entry name" value="GATase1_HTS"/>
    <property type="match status" value="1"/>
</dbReference>
<evidence type="ECO:0000256" key="1">
    <source>
        <dbReference type="ARBA" id="ARBA00022490"/>
    </source>
</evidence>
<comment type="similarity">
    <text evidence="6">Belongs to the MetA family.</text>
</comment>
<name>A0A090ALS1_9ENTR</name>
<comment type="caution">
    <text evidence="6">Lacks conserved residue(s) required for the propagation of feature annotation.</text>
</comment>
<comment type="function">
    <text evidence="6">Transfers a succinyl group from succinyl-CoA to L-homoserine, forming succinyl-L-homoserine.</text>
</comment>
<feature type="active site" description="Proton acceptor" evidence="6">
    <location>
        <position position="235"/>
    </location>
</feature>
<dbReference type="GO" id="GO:0005737">
    <property type="term" value="C:cytoplasm"/>
    <property type="evidence" value="ECO:0007669"/>
    <property type="project" value="UniProtKB-SubCell"/>
</dbReference>
<dbReference type="InterPro" id="IPR029062">
    <property type="entry name" value="Class_I_gatase-like"/>
</dbReference>
<reference evidence="9" key="1">
    <citation type="submission" date="2013-11" db="EMBL/GenBank/DDBJ databases">
        <title>Symbiont-containing voluminous jelly as an extraordinary maternal gift for overwintering insect nymphs.</title>
        <authorList>
            <person name="Kaiwa N."/>
            <person name="Hosokawa T."/>
            <person name="Nikoh N."/>
            <person name="Meng X.Y."/>
            <person name="Tanahashi M."/>
            <person name="Moriyama M."/>
            <person name="Maeda T."/>
            <person name="Yamaguchi K."/>
            <person name="Shigenobu S."/>
            <person name="Ito M."/>
            <person name="Fukatsu T."/>
        </authorList>
    </citation>
    <scope>NUCLEOTIDE SEQUENCE [LARGE SCALE GENOMIC DNA]</scope>
    <source>
        <strain evidence="9">UwTKB</strain>
    </source>
</reference>
<feature type="site" description="Important for acyl-CoA specificity" evidence="6">
    <location>
        <position position="111"/>
    </location>
</feature>
<dbReference type="InterPro" id="IPR005697">
    <property type="entry name" value="HST_MetA"/>
</dbReference>
<feature type="active site" evidence="6">
    <location>
        <position position="237"/>
    </location>
</feature>
<feature type="site" description="Important for substrate specificity" evidence="6">
    <location>
        <position position="192"/>
    </location>
</feature>
<dbReference type="NCBIfam" id="TIGR01001">
    <property type="entry name" value="metA"/>
    <property type="match status" value="1"/>
</dbReference>
<evidence type="ECO:0000256" key="3">
    <source>
        <dbReference type="ARBA" id="ARBA00022679"/>
    </source>
</evidence>
<dbReference type="OrthoDB" id="9772423at2"/>
<evidence type="ECO:0000256" key="4">
    <source>
        <dbReference type="ARBA" id="ARBA00023167"/>
    </source>
</evidence>
<dbReference type="PANTHER" id="PTHR20919:SF0">
    <property type="entry name" value="HOMOSERINE O-SUCCINYLTRANSFERASE"/>
    <property type="match status" value="1"/>
</dbReference>
<reference evidence="8 9" key="2">
    <citation type="journal article" date="2014" name="Curr. Biol.">
        <title>Symbiont-Supplemented Maternal Investment Underpinning Host's Ecological Adaptation.</title>
        <authorList>
            <person name="Kaiwa N."/>
            <person name="Hosokawa T."/>
            <person name="Nikoh N."/>
            <person name="Tanahashi M."/>
            <person name="Moriyama M."/>
            <person name="Meng X.Y."/>
            <person name="Maeda T."/>
            <person name="Yamaguchi K."/>
            <person name="Shigenobu S."/>
            <person name="Ito M."/>
            <person name="Fukatsu T."/>
        </authorList>
    </citation>
    <scope>NUCLEOTIDE SEQUENCE [LARGE SCALE GENOMIC DNA]</scope>
    <source>
        <strain evidence="8 9">UwTKB</strain>
    </source>
</reference>
<keyword evidence="2 6" id="KW-0028">Amino-acid biosynthesis</keyword>
<protein>
    <recommendedName>
        <fullName evidence="6">Homoserine O-succinyltransferase</fullName>
        <shortName evidence="6">HST</shortName>
        <ecNumber evidence="6">2.3.1.46</ecNumber>
    </recommendedName>
    <alternativeName>
        <fullName evidence="6">Homoserine transsuccinylase</fullName>
        <shortName evidence="6">HTS</shortName>
    </alternativeName>
</protein>
<dbReference type="GO" id="GO:0004414">
    <property type="term" value="F:homoserine O-acetyltransferase activity"/>
    <property type="evidence" value="ECO:0007669"/>
    <property type="project" value="UniProtKB-UniRule"/>
</dbReference>
<dbReference type="RefSeq" id="WP_041063010.1">
    <property type="nucleotide sequence ID" value="NZ_AP014521.1"/>
</dbReference>
<proteinExistence type="inferred from homology"/>
<dbReference type="AlphaFoldDB" id="A0A090ALS1"/>
<sequence>MSVRVLKNLPAINFLKKENILIKTICDKNIKKFSVIKILILNLMPKKIETENQFIRLLSNFPLDINVRFLYIGNRTSKYTSIEHFHNFYDKFEDIKSYFFDGLIITGAPFGLLDFSEVSYWKEIKLFFKWIKKHIKSTLLFCWSAQAALKILYNIPKKIRKKKLFGIYKHVIIHHNHLLTKGFDEYFFVPHSRYADFSKSHIIKNKKLKIIAEVENKEIYLMTSQDDRFIFVTGHPEYDSLTLFNEYRRDIENKIPSEIPCNYFPQDNPKLSPYITWRSHGQLLLNNWLQYYVI</sequence>
<dbReference type="UniPathway" id="UPA00051">
    <property type="reaction ID" value="UER00075"/>
</dbReference>
<dbReference type="Gene3D" id="3.40.50.880">
    <property type="match status" value="1"/>
</dbReference>